<organism evidence="1 2">
    <name type="scientific">Streptomyces katrae</name>
    <dbReference type="NCBI Taxonomy" id="68223"/>
    <lineage>
        <taxon>Bacteria</taxon>
        <taxon>Bacillati</taxon>
        <taxon>Actinomycetota</taxon>
        <taxon>Actinomycetes</taxon>
        <taxon>Kitasatosporales</taxon>
        <taxon>Streptomycetaceae</taxon>
        <taxon>Streptomyces</taxon>
    </lineage>
</organism>
<gene>
    <name evidence="1" type="ORF">QEZ40_000271</name>
</gene>
<proteinExistence type="predicted"/>
<accession>A0ABT7GM18</accession>
<reference evidence="1 2" key="1">
    <citation type="submission" date="2023-05" db="EMBL/GenBank/DDBJ databases">
        <title>Sequencing and Assembly of Streptomyces sp. NP73.</title>
        <authorList>
            <person name="Konwar A.N."/>
            <person name="Saikia K."/>
            <person name="Thakur D."/>
        </authorList>
    </citation>
    <scope>NUCLEOTIDE SEQUENCE [LARGE SCALE GENOMIC DNA]</scope>
    <source>
        <strain evidence="1 2">NP73</strain>
    </source>
</reference>
<evidence type="ECO:0000313" key="2">
    <source>
        <dbReference type="Proteomes" id="UP001223390"/>
    </source>
</evidence>
<comment type="caution">
    <text evidence="1">The sequence shown here is derived from an EMBL/GenBank/DDBJ whole genome shotgun (WGS) entry which is preliminary data.</text>
</comment>
<dbReference type="EMBL" id="JASITI010000001">
    <property type="protein sequence ID" value="MDK9494399.1"/>
    <property type="molecule type" value="Genomic_DNA"/>
</dbReference>
<protein>
    <submittedName>
        <fullName evidence="1">Uncharacterized protein</fullName>
    </submittedName>
</protein>
<dbReference type="RefSeq" id="WP_285340282.1">
    <property type="nucleotide sequence ID" value="NZ_JASITI010000001.1"/>
</dbReference>
<dbReference type="Proteomes" id="UP001223390">
    <property type="component" value="Unassembled WGS sequence"/>
</dbReference>
<sequence length="78" mass="8047">MHGEPTPAEVMDGLPGAAPQVVIGLGQPEQIRFARHGFELLALQVPGGEMGSDGCAGTGDHTVFGVQPEMEVRLHGAS</sequence>
<keyword evidence="2" id="KW-1185">Reference proteome</keyword>
<evidence type="ECO:0000313" key="1">
    <source>
        <dbReference type="EMBL" id="MDK9494399.1"/>
    </source>
</evidence>
<name>A0ABT7GM18_9ACTN</name>